<dbReference type="AlphaFoldDB" id="A0A8J3ZR44"/>
<evidence type="ECO:0000313" key="2">
    <source>
        <dbReference type="Proteomes" id="UP000635606"/>
    </source>
</evidence>
<dbReference type="RefSeq" id="WP_203926002.1">
    <property type="nucleotide sequence ID" value="NZ_BOPH01000013.1"/>
</dbReference>
<organism evidence="1 2">
    <name type="scientific">Virgisporangium ochraceum</name>
    <dbReference type="NCBI Taxonomy" id="65505"/>
    <lineage>
        <taxon>Bacteria</taxon>
        <taxon>Bacillati</taxon>
        <taxon>Actinomycetota</taxon>
        <taxon>Actinomycetes</taxon>
        <taxon>Micromonosporales</taxon>
        <taxon>Micromonosporaceae</taxon>
        <taxon>Virgisporangium</taxon>
    </lineage>
</organism>
<dbReference type="Proteomes" id="UP000635606">
    <property type="component" value="Unassembled WGS sequence"/>
</dbReference>
<keyword evidence="2" id="KW-1185">Reference proteome</keyword>
<name>A0A8J3ZR44_9ACTN</name>
<reference evidence="1" key="1">
    <citation type="submission" date="2021-01" db="EMBL/GenBank/DDBJ databases">
        <title>Whole genome shotgun sequence of Virgisporangium ochraceum NBRC 16418.</title>
        <authorList>
            <person name="Komaki H."/>
            <person name="Tamura T."/>
        </authorList>
    </citation>
    <scope>NUCLEOTIDE SEQUENCE</scope>
    <source>
        <strain evidence="1">NBRC 16418</strain>
    </source>
</reference>
<sequence>MALRLARTNEEAHLYMDLHPCGCGELRFPRSSSVIETPDGDLASHYTGTCPQDGAHREFTFRLPKQITMPPRDGSVSYGGTEPSELIDPGEWLSVADAYARNVPADTASLAADGLAQARSMLTRAVAAIDEVLKFIPDGDDRVPEAAFATDRGRAAYAKEPGRFRRPRLEAVRTTYANIAGQL</sequence>
<comment type="caution">
    <text evidence="1">The sequence shown here is derived from an EMBL/GenBank/DDBJ whole genome shotgun (WGS) entry which is preliminary data.</text>
</comment>
<dbReference type="EMBL" id="BOPH01000013">
    <property type="protein sequence ID" value="GIJ66006.1"/>
    <property type="molecule type" value="Genomic_DNA"/>
</dbReference>
<proteinExistence type="predicted"/>
<accession>A0A8J3ZR44</accession>
<protein>
    <submittedName>
        <fullName evidence="1">Uncharacterized protein</fullName>
    </submittedName>
</protein>
<evidence type="ECO:0000313" key="1">
    <source>
        <dbReference type="EMBL" id="GIJ66006.1"/>
    </source>
</evidence>
<gene>
    <name evidence="1" type="ORF">Voc01_009230</name>
</gene>